<evidence type="ECO:0000313" key="1">
    <source>
        <dbReference type="EMBL" id="MFC7079762.1"/>
    </source>
</evidence>
<dbReference type="EMBL" id="JBHSZH010000005">
    <property type="protein sequence ID" value="MFC7079762.1"/>
    <property type="molecule type" value="Genomic_DNA"/>
</dbReference>
<gene>
    <name evidence="1" type="ORF">ACFQJ6_06005</name>
</gene>
<dbReference type="Proteomes" id="UP001596407">
    <property type="component" value="Unassembled WGS sequence"/>
</dbReference>
<sequence length="252" mass="26633">MTEKLSRRTLLEVSSGLTAALAGCYSVQGDAKAIDAATQQLATSTVYDQIHREPTESDLSTPGTVPAIAITNEGRFEYTSDTSGWTKVPLGTETNPVPGTSHFDALTADRLFSDTDERSGALLIDGNGDYRAVSFVTDEVWTHTSDAGTVLQSLLDSLGQARSNDNIGEIRVGAGAFTFDTPVVFSNHRGTTLTGQSFRQGNGQSGTRFVPGTSFPSGRGILEFGNVGDGTNPGDGEATHLRNLYFDLGVST</sequence>
<comment type="caution">
    <text evidence="1">The sequence shown here is derived from an EMBL/GenBank/DDBJ whole genome shotgun (WGS) entry which is preliminary data.</text>
</comment>
<dbReference type="PROSITE" id="PS51318">
    <property type="entry name" value="TAT"/>
    <property type="match status" value="1"/>
</dbReference>
<evidence type="ECO:0000313" key="2">
    <source>
        <dbReference type="Proteomes" id="UP001596407"/>
    </source>
</evidence>
<dbReference type="AlphaFoldDB" id="A0ABD5WGW6"/>
<dbReference type="PROSITE" id="PS51257">
    <property type="entry name" value="PROKAR_LIPOPROTEIN"/>
    <property type="match status" value="1"/>
</dbReference>
<keyword evidence="2" id="KW-1185">Reference proteome</keyword>
<organism evidence="1 2">
    <name type="scientific">Halorussus caseinilyticus</name>
    <dbReference type="NCBI Taxonomy" id="3034025"/>
    <lineage>
        <taxon>Archaea</taxon>
        <taxon>Methanobacteriati</taxon>
        <taxon>Methanobacteriota</taxon>
        <taxon>Stenosarchaea group</taxon>
        <taxon>Halobacteria</taxon>
        <taxon>Halobacteriales</taxon>
        <taxon>Haladaptataceae</taxon>
        <taxon>Halorussus</taxon>
    </lineage>
</organism>
<reference evidence="1 2" key="1">
    <citation type="journal article" date="2019" name="Int. J. Syst. Evol. Microbiol.">
        <title>The Global Catalogue of Microorganisms (GCM) 10K type strain sequencing project: providing services to taxonomists for standard genome sequencing and annotation.</title>
        <authorList>
            <consortium name="The Broad Institute Genomics Platform"/>
            <consortium name="The Broad Institute Genome Sequencing Center for Infectious Disease"/>
            <person name="Wu L."/>
            <person name="Ma J."/>
        </authorList>
    </citation>
    <scope>NUCLEOTIDE SEQUENCE [LARGE SCALE GENOMIC DNA]</scope>
    <source>
        <strain evidence="1 2">DT72</strain>
    </source>
</reference>
<proteinExistence type="predicted"/>
<name>A0ABD5WGW6_9EURY</name>
<protein>
    <submittedName>
        <fullName evidence="1">Uncharacterized protein</fullName>
    </submittedName>
</protein>
<dbReference type="InterPro" id="IPR006311">
    <property type="entry name" value="TAT_signal"/>
</dbReference>
<accession>A0ABD5WGW6</accession>
<dbReference type="RefSeq" id="WP_382209230.1">
    <property type="nucleotide sequence ID" value="NZ_JBHSZH010000005.1"/>
</dbReference>